<evidence type="ECO:0000259" key="5">
    <source>
        <dbReference type="PROSITE" id="PS51017"/>
    </source>
</evidence>
<dbReference type="Gramene" id="TraesSYM1D03G00585070.1">
    <property type="protein sequence ID" value="TraesSYM1D03G00585070.1"/>
    <property type="gene ID" value="TraesSYM1D03G00585070"/>
</dbReference>
<dbReference type="RefSeq" id="XP_044452176.1">
    <property type="nucleotide sequence ID" value="XM_044596241.1"/>
</dbReference>
<name>A0A3B6A2T7_WHEAT</name>
<dbReference type="SMR" id="A0A3B6A2T7"/>
<dbReference type="Gramene" id="TraesNOR1D03G00585610.1">
    <property type="protein sequence ID" value="TraesNOR1D03G00585610.1"/>
    <property type="gene ID" value="TraesNOR1D03G00585610"/>
</dbReference>
<dbReference type="PANTHER" id="PTHR31319">
    <property type="entry name" value="ZINC FINGER PROTEIN CONSTANS-LIKE 4"/>
    <property type="match status" value="1"/>
</dbReference>
<organism evidence="6">
    <name type="scientific">Triticum aestivum</name>
    <name type="common">Wheat</name>
    <dbReference type="NCBI Taxonomy" id="4565"/>
    <lineage>
        <taxon>Eukaryota</taxon>
        <taxon>Viridiplantae</taxon>
        <taxon>Streptophyta</taxon>
        <taxon>Embryophyta</taxon>
        <taxon>Tracheophyta</taxon>
        <taxon>Spermatophyta</taxon>
        <taxon>Magnoliopsida</taxon>
        <taxon>Liliopsida</taxon>
        <taxon>Poales</taxon>
        <taxon>Poaceae</taxon>
        <taxon>BOP clade</taxon>
        <taxon>Pooideae</taxon>
        <taxon>Triticodae</taxon>
        <taxon>Triticeae</taxon>
        <taxon>Triticinae</taxon>
        <taxon>Triticum</taxon>
    </lineage>
</organism>
<feature type="compositionally biased region" description="Pro residues" evidence="4">
    <location>
        <begin position="54"/>
        <end position="65"/>
    </location>
</feature>
<feature type="domain" description="CCT" evidence="5">
    <location>
        <begin position="302"/>
        <end position="344"/>
    </location>
</feature>
<accession>A0A3B6A2T7</accession>
<comment type="subcellular location">
    <subcellularLocation>
        <location evidence="1 3">Nucleus</location>
    </subcellularLocation>
</comment>
<gene>
    <name evidence="6" type="primary">LOC123183430</name>
</gene>
<dbReference type="GO" id="GO:0009909">
    <property type="term" value="P:regulation of flower development"/>
    <property type="evidence" value="ECO:0007669"/>
    <property type="project" value="InterPro"/>
</dbReference>
<dbReference type="PROSITE" id="PS51017">
    <property type="entry name" value="CCT"/>
    <property type="match status" value="1"/>
</dbReference>
<dbReference type="KEGG" id="taes:123183430"/>
<dbReference type="Pfam" id="PF06203">
    <property type="entry name" value="CCT"/>
    <property type="match status" value="1"/>
</dbReference>
<evidence type="ECO:0000313" key="7">
    <source>
        <dbReference type="Proteomes" id="UP000019116"/>
    </source>
</evidence>
<evidence type="ECO:0000256" key="1">
    <source>
        <dbReference type="ARBA" id="ARBA00004123"/>
    </source>
</evidence>
<feature type="compositionally biased region" description="Low complexity" evidence="4">
    <location>
        <begin position="26"/>
        <end position="53"/>
    </location>
</feature>
<evidence type="ECO:0000313" key="6">
    <source>
        <dbReference type="EnsemblPlants" id="TraesCS1D02G452200.2"/>
    </source>
</evidence>
<reference evidence="6" key="1">
    <citation type="submission" date="2018-08" db="EMBL/GenBank/DDBJ databases">
        <authorList>
            <person name="Rossello M."/>
        </authorList>
    </citation>
    <scope>NUCLEOTIDE SEQUENCE [LARGE SCALE GENOMIC DNA]</scope>
    <source>
        <strain evidence="6">cv. Chinese Spring</strain>
    </source>
</reference>
<dbReference type="Gramene" id="TraesCS1D03G1043200.2">
    <property type="protein sequence ID" value="TraesCS1D03G1043200.2.CDS"/>
    <property type="gene ID" value="TraesCS1D03G1043200"/>
</dbReference>
<dbReference type="Gramene" id="TraesCS1D02G452200.2">
    <property type="protein sequence ID" value="TraesCS1D02G452200.2"/>
    <property type="gene ID" value="TraesCS1D02G452200"/>
</dbReference>
<dbReference type="STRING" id="4565.A0A3B6A2T7"/>
<dbReference type="Gramene" id="TraesRN1D0101107200.2">
    <property type="protein sequence ID" value="TraesRN1D0101107200.2"/>
    <property type="gene ID" value="TraesRN1D0101107200"/>
</dbReference>
<dbReference type="PANTHER" id="PTHR31319:SF71">
    <property type="entry name" value="CCT MOTIF FAMILY PROTEIN"/>
    <property type="match status" value="1"/>
</dbReference>
<proteinExistence type="predicted"/>
<keyword evidence="2 3" id="KW-0539">Nucleus</keyword>
<evidence type="ECO:0000256" key="4">
    <source>
        <dbReference type="SAM" id="MobiDB-lite"/>
    </source>
</evidence>
<dbReference type="InterPro" id="IPR045281">
    <property type="entry name" value="CONSTANS-like"/>
</dbReference>
<evidence type="ECO:0000256" key="3">
    <source>
        <dbReference type="PROSITE-ProRule" id="PRU00357"/>
    </source>
</evidence>
<dbReference type="Gramene" id="TraesLAC1D03G00581550.1">
    <property type="protein sequence ID" value="TraesLAC1D03G00581550.1"/>
    <property type="gene ID" value="TraesLAC1D03G00581550"/>
</dbReference>
<keyword evidence="7" id="KW-1185">Reference proteome</keyword>
<dbReference type="GeneID" id="123183430"/>
<dbReference type="GO" id="GO:0005634">
    <property type="term" value="C:nucleus"/>
    <property type="evidence" value="ECO:0007669"/>
    <property type="project" value="UniProtKB-SubCell"/>
</dbReference>
<reference evidence="6" key="2">
    <citation type="submission" date="2018-10" db="UniProtKB">
        <authorList>
            <consortium name="EnsemblPlants"/>
        </authorList>
    </citation>
    <scope>IDENTIFICATION</scope>
</reference>
<dbReference type="EnsemblPlants" id="TraesCS1D02G452200.2">
    <property type="protein sequence ID" value="TraesCS1D02G452200.2"/>
    <property type="gene ID" value="TraesCS1D02G452200"/>
</dbReference>
<feature type="region of interest" description="Disordered" evidence="4">
    <location>
        <begin position="26"/>
        <end position="94"/>
    </location>
</feature>
<evidence type="ECO:0000256" key="2">
    <source>
        <dbReference type="ARBA" id="ARBA00023242"/>
    </source>
</evidence>
<dbReference type="AlphaFoldDB" id="A0A3B6A2T7"/>
<sequence>MFADAGFSFSAYSSSPPGPAYSYSYSYSSSPTVLSHPHPDHSSFSSPPSSAAPAQPPPPPLPLPLPLLHQQHQHQHQHQAAAAVATASNDDDDDAMYHHLGDMGQPSLISEYDLGAEGDLFKAPEPIIEEPLLALDPVAAAISMMSGGDNAMDDSIKVSDMGLSEVLYECEKELMEKSAIEETISELLDVKIPMLQVEDVPGELRASSSSTVAAGTGECSLQKSVSSGCLSSGDWMNGSAVRPNFLDFQGLDFEAAFGLRRAYSEGDIQKLGANTPRPGIAANVQASGERLVTISDLKSEERKQKLNRYRKKKIQRNFGRKIKYACRKALADSQPRVRGRFAKMDDGDMLKPRK</sequence>
<dbReference type="OMA" id="WINGPAR"/>
<dbReference type="InterPro" id="IPR010402">
    <property type="entry name" value="CCT_domain"/>
</dbReference>
<dbReference type="Proteomes" id="UP000019116">
    <property type="component" value="Chromosome 1D"/>
</dbReference>
<protein>
    <recommendedName>
        <fullName evidence="5">CCT domain-containing protein</fullName>
    </recommendedName>
</protein>